<dbReference type="CDD" id="cd06762">
    <property type="entry name" value="PDZ6_PDZD2-PDZ3_hPro-IL-16-like"/>
    <property type="match status" value="1"/>
</dbReference>
<evidence type="ECO:0000313" key="5">
    <source>
        <dbReference type="Proteomes" id="UP001482620"/>
    </source>
</evidence>
<organism evidence="4 5">
    <name type="scientific">Ilyodon furcidens</name>
    <name type="common">goldbreast splitfin</name>
    <dbReference type="NCBI Taxonomy" id="33524"/>
    <lineage>
        <taxon>Eukaryota</taxon>
        <taxon>Metazoa</taxon>
        <taxon>Chordata</taxon>
        <taxon>Craniata</taxon>
        <taxon>Vertebrata</taxon>
        <taxon>Euteleostomi</taxon>
        <taxon>Actinopterygii</taxon>
        <taxon>Neopterygii</taxon>
        <taxon>Teleostei</taxon>
        <taxon>Neoteleostei</taxon>
        <taxon>Acanthomorphata</taxon>
        <taxon>Ovalentaria</taxon>
        <taxon>Atherinomorphae</taxon>
        <taxon>Cyprinodontiformes</taxon>
        <taxon>Goodeidae</taxon>
        <taxon>Ilyodon</taxon>
    </lineage>
</organism>
<dbReference type="SUPFAM" id="SSF50156">
    <property type="entry name" value="PDZ domain-like"/>
    <property type="match status" value="2"/>
</dbReference>
<evidence type="ECO:0000256" key="1">
    <source>
        <dbReference type="SAM" id="Coils"/>
    </source>
</evidence>
<dbReference type="EMBL" id="JAHRIQ010095031">
    <property type="protein sequence ID" value="MEQ2252439.1"/>
    <property type="molecule type" value="Genomic_DNA"/>
</dbReference>
<feature type="compositionally biased region" description="Polar residues" evidence="2">
    <location>
        <begin position="103"/>
        <end position="112"/>
    </location>
</feature>
<feature type="domain" description="PDZ" evidence="3">
    <location>
        <begin position="842"/>
        <end position="925"/>
    </location>
</feature>
<evidence type="ECO:0000313" key="4">
    <source>
        <dbReference type="EMBL" id="MEQ2252439.1"/>
    </source>
</evidence>
<feature type="domain" description="PDZ" evidence="3">
    <location>
        <begin position="955"/>
        <end position="1023"/>
    </location>
</feature>
<comment type="caution">
    <text evidence="4">The sequence shown here is derived from an EMBL/GenBank/DDBJ whole genome shotgun (WGS) entry which is preliminary data.</text>
</comment>
<dbReference type="SMART" id="SM00228">
    <property type="entry name" value="PDZ"/>
    <property type="match status" value="2"/>
</dbReference>
<feature type="region of interest" description="Disordered" evidence="2">
    <location>
        <begin position="567"/>
        <end position="617"/>
    </location>
</feature>
<feature type="compositionally biased region" description="Polar residues" evidence="2">
    <location>
        <begin position="605"/>
        <end position="615"/>
    </location>
</feature>
<sequence>MDLLPPSTSENIPLRSGACFTVRSANSPSYSFTRRPGVRKKLTPGNVEGTSGTNKKEDMGVVNQTELNQNGTSERKHPENESDVGGTPALDNQGRTEGRGCSLPSTNMSLDQRSGARSPPRSTRPCETKLFGKREAGGFEEQRTKIQNNMSRTLTSLKGFNSSDPSYIEDNCSVKQGYFLDRVSKVKSLPIRFKTESGPDLRFTDSLLGPQGGHSIQERIQLFESAGEMTVGGTFPRRFSSGEDYSPVRKTLPSIWAQKETNPTRSETLSSSKSVKLKERSAGTQRQGQFSSKYLDDDKWVRDAMVMGTKSLDRVRSRNTVAARIRSARTAAGMAEPQAFVGDTLSIFQQRRASINQEESRENTTERIKLQESNKERYEKTKQQTELKIGITEGDVFDTNPRKGSLQSPERNKLPEIPSVPSSASVRNKISQFEALTQKATSQVHIPRRTFSVPAKLNKAQEGEKRNGFAKYVDEGSNKWEIKTNESIEKTKRLGLERSLSVDEVGIRFDKSETDGSNFLDKSKNYFSEDLGKYSSLKKTLHIPLNEGAQRRSRLLCFDETDFVKHSSPKDSNMKDMTTNTVTSDMHPRPQCEISSPVSDDDKTPTNTPLNTSPFLSPVKEPEDIFVVAGNTVIGQEDKTKNTDSTLLPSTTLSQNSKSDVFITHTKKTEDKDSPHLPPDTSSHNNLSDVFYPDVKPELQKGRKQLLDLNEWIAGINPEFKSWNEYMGEYEDDDERTQKDDDSNYDSDSGDSSMTITSNMSQSEHKSFSLSLSDLCNFSGADYESVEGDDRQLGARRSASLSSDVSGFSCVSLLPTEELDKLVEDVKNLGDEALQDYNDVQVVVLHKEVGAGLGFSLAGGVDQNKPITVHKVFDSGVAAQEGSIMEGDHVLSINGTALSESAHWEALRTLRKAKAQETVVVVLKKGDLSGASKVGVQENYDTETRTQYETGQRVCVQLQKNSRDLGFSLQGGVGSSEGNRPLTVQKIFQGGPVDKVFPGDEILEIQGISVVGMRRLEVWTFIKTLTSGPVAVELRRPDASPGVQFRECRSTRN</sequence>
<feature type="region of interest" description="Disordered" evidence="2">
    <location>
        <begin position="731"/>
        <end position="760"/>
    </location>
</feature>
<feature type="coiled-coil region" evidence="1">
    <location>
        <begin position="361"/>
        <end position="388"/>
    </location>
</feature>
<keyword evidence="5" id="KW-1185">Reference proteome</keyword>
<dbReference type="InterPro" id="IPR001478">
    <property type="entry name" value="PDZ"/>
</dbReference>
<feature type="region of interest" description="Disordered" evidence="2">
    <location>
        <begin position="258"/>
        <end position="289"/>
    </location>
</feature>
<dbReference type="Gene3D" id="2.30.42.10">
    <property type="match status" value="2"/>
</dbReference>
<dbReference type="PANTHER" id="PTHR48484">
    <property type="entry name" value="PRO-INTERLEUKIN-16"/>
    <property type="match status" value="1"/>
</dbReference>
<feature type="region of interest" description="Disordered" evidence="2">
    <location>
        <begin position="24"/>
        <end position="127"/>
    </location>
</feature>
<keyword evidence="1" id="KW-0175">Coiled coil</keyword>
<evidence type="ECO:0000256" key="2">
    <source>
        <dbReference type="SAM" id="MobiDB-lite"/>
    </source>
</evidence>
<evidence type="ECO:0000259" key="3">
    <source>
        <dbReference type="PROSITE" id="PS50106"/>
    </source>
</evidence>
<proteinExistence type="predicted"/>
<dbReference type="PANTHER" id="PTHR48484:SF1">
    <property type="entry name" value="DENTIN SIALOPHOSPHOPROTEIN"/>
    <property type="match status" value="1"/>
</dbReference>
<feature type="compositionally biased region" description="Polar residues" evidence="2">
    <location>
        <begin position="259"/>
        <end position="274"/>
    </location>
</feature>
<gene>
    <name evidence="4" type="ORF">ILYODFUR_021752</name>
</gene>
<dbReference type="Pfam" id="PF00595">
    <property type="entry name" value="PDZ"/>
    <property type="match status" value="2"/>
</dbReference>
<dbReference type="InterPro" id="IPR055287">
    <property type="entry name" value="IL-16-like"/>
</dbReference>
<accession>A0ABV0V510</accession>
<reference evidence="4 5" key="1">
    <citation type="submission" date="2021-06" db="EMBL/GenBank/DDBJ databases">
        <authorList>
            <person name="Palmer J.M."/>
        </authorList>
    </citation>
    <scope>NUCLEOTIDE SEQUENCE [LARGE SCALE GENOMIC DNA]</scope>
    <source>
        <strain evidence="5">if_2019</strain>
        <tissue evidence="4">Muscle</tissue>
    </source>
</reference>
<protein>
    <recommendedName>
        <fullName evidence="3">PDZ domain-containing protein</fullName>
    </recommendedName>
</protein>
<feature type="compositionally biased region" description="Polar residues" evidence="2">
    <location>
        <begin position="575"/>
        <end position="584"/>
    </location>
</feature>
<dbReference type="PROSITE" id="PS50106">
    <property type="entry name" value="PDZ"/>
    <property type="match status" value="2"/>
</dbReference>
<feature type="region of interest" description="Disordered" evidence="2">
    <location>
        <begin position="668"/>
        <end position="689"/>
    </location>
</feature>
<dbReference type="InterPro" id="IPR036034">
    <property type="entry name" value="PDZ_sf"/>
</dbReference>
<dbReference type="Proteomes" id="UP001482620">
    <property type="component" value="Unassembled WGS sequence"/>
</dbReference>
<name>A0ABV0V510_9TELE</name>
<feature type="region of interest" description="Disordered" evidence="2">
    <location>
        <begin position="395"/>
        <end position="425"/>
    </location>
</feature>
<feature type="compositionally biased region" description="Polar residues" evidence="2">
    <location>
        <begin position="62"/>
        <end position="72"/>
    </location>
</feature>